<dbReference type="AlphaFoldDB" id="R0GMP5"/>
<name>R0GMP5_9BRAS</name>
<protein>
    <submittedName>
        <fullName evidence="1">Uncharacterized protein</fullName>
    </submittedName>
</protein>
<gene>
    <name evidence="1" type="ORF">CARUB_v10010760mg</name>
</gene>
<evidence type="ECO:0000313" key="2">
    <source>
        <dbReference type="Proteomes" id="UP000029121"/>
    </source>
</evidence>
<evidence type="ECO:0000313" key="1">
    <source>
        <dbReference type="EMBL" id="EOA37237.1"/>
    </source>
</evidence>
<proteinExistence type="predicted"/>
<organism evidence="1 2">
    <name type="scientific">Capsella rubella</name>
    <dbReference type="NCBI Taxonomy" id="81985"/>
    <lineage>
        <taxon>Eukaryota</taxon>
        <taxon>Viridiplantae</taxon>
        <taxon>Streptophyta</taxon>
        <taxon>Embryophyta</taxon>
        <taxon>Tracheophyta</taxon>
        <taxon>Spermatophyta</taxon>
        <taxon>Magnoliopsida</taxon>
        <taxon>eudicotyledons</taxon>
        <taxon>Gunneridae</taxon>
        <taxon>Pentapetalae</taxon>
        <taxon>rosids</taxon>
        <taxon>malvids</taxon>
        <taxon>Brassicales</taxon>
        <taxon>Brassicaceae</taxon>
        <taxon>Camelineae</taxon>
        <taxon>Capsella</taxon>
    </lineage>
</organism>
<accession>R0GMP5</accession>
<dbReference type="Proteomes" id="UP000029121">
    <property type="component" value="Unassembled WGS sequence"/>
</dbReference>
<sequence>MSIEVFNVDTKLLATTPLEQSVPIERKTYSIMEIPTKFIGEMDNNIVNSICHKGSEPNFTLPTSEVNLRLGKSLHIAVRDRTKARDLPPKDK</sequence>
<keyword evidence="2" id="KW-1185">Reference proteome</keyword>
<reference evidence="2" key="1">
    <citation type="journal article" date="2013" name="Nat. Genet.">
        <title>The Capsella rubella genome and the genomic consequences of rapid mating system evolution.</title>
        <authorList>
            <person name="Slotte T."/>
            <person name="Hazzouri K.M."/>
            <person name="Agren J.A."/>
            <person name="Koenig D."/>
            <person name="Maumus F."/>
            <person name="Guo Y.L."/>
            <person name="Steige K."/>
            <person name="Platts A.E."/>
            <person name="Escobar J.S."/>
            <person name="Newman L.K."/>
            <person name="Wang W."/>
            <person name="Mandakova T."/>
            <person name="Vello E."/>
            <person name="Smith L.M."/>
            <person name="Henz S.R."/>
            <person name="Steffen J."/>
            <person name="Takuno S."/>
            <person name="Brandvain Y."/>
            <person name="Coop G."/>
            <person name="Andolfatto P."/>
            <person name="Hu T.T."/>
            <person name="Blanchette M."/>
            <person name="Clark R.M."/>
            <person name="Quesneville H."/>
            <person name="Nordborg M."/>
            <person name="Gaut B.S."/>
            <person name="Lysak M.A."/>
            <person name="Jenkins J."/>
            <person name="Grimwood J."/>
            <person name="Chapman J."/>
            <person name="Prochnik S."/>
            <person name="Shu S."/>
            <person name="Rokhsar D."/>
            <person name="Schmutz J."/>
            <person name="Weigel D."/>
            <person name="Wright S.I."/>
        </authorList>
    </citation>
    <scope>NUCLEOTIDE SEQUENCE [LARGE SCALE GENOMIC DNA]</scope>
    <source>
        <strain evidence="2">cv. Monte Gargano</strain>
    </source>
</reference>
<dbReference type="EMBL" id="KB870805">
    <property type="protein sequence ID" value="EOA37237.1"/>
    <property type="molecule type" value="Genomic_DNA"/>
</dbReference>